<proteinExistence type="predicted"/>
<feature type="modified residue" description="4-aspartylphosphate" evidence="2">
    <location>
        <position position="52"/>
    </location>
</feature>
<name>A0A316WIU5_9FLAO</name>
<dbReference type="Pfam" id="PF00072">
    <property type="entry name" value="Response_reg"/>
    <property type="match status" value="1"/>
</dbReference>
<evidence type="ECO:0000259" key="3">
    <source>
        <dbReference type="PROSITE" id="PS50110"/>
    </source>
</evidence>
<protein>
    <submittedName>
        <fullName evidence="4">Response regulator</fullName>
    </submittedName>
</protein>
<dbReference type="Proteomes" id="UP000236413">
    <property type="component" value="Unassembled WGS sequence"/>
</dbReference>
<dbReference type="PANTHER" id="PTHR44591">
    <property type="entry name" value="STRESS RESPONSE REGULATOR PROTEIN 1"/>
    <property type="match status" value="1"/>
</dbReference>
<evidence type="ECO:0000313" key="4">
    <source>
        <dbReference type="EMBL" id="PWN58370.1"/>
    </source>
</evidence>
<dbReference type="InterPro" id="IPR050595">
    <property type="entry name" value="Bact_response_regulator"/>
</dbReference>
<accession>A0A316WIU5</accession>
<dbReference type="GO" id="GO:0000160">
    <property type="term" value="P:phosphorelay signal transduction system"/>
    <property type="evidence" value="ECO:0007669"/>
    <property type="project" value="InterPro"/>
</dbReference>
<comment type="caution">
    <text evidence="4">The sequence shown here is derived from an EMBL/GenBank/DDBJ whole genome shotgun (WGS) entry which is preliminary data.</text>
</comment>
<dbReference type="SUPFAM" id="SSF52172">
    <property type="entry name" value="CheY-like"/>
    <property type="match status" value="1"/>
</dbReference>
<dbReference type="SMART" id="SM00448">
    <property type="entry name" value="REC"/>
    <property type="match status" value="1"/>
</dbReference>
<gene>
    <name evidence="4" type="ORF">C1634_022720</name>
</gene>
<dbReference type="AlphaFoldDB" id="A0A316WIU5"/>
<reference evidence="4 5" key="1">
    <citation type="submission" date="2018-04" db="EMBL/GenBank/DDBJ databases">
        <title>Chryseobacterium oncorhynchi 701B-08T from rainbow trout, and Chryseobacterium viscerum 687B-08T from diseased fish.</title>
        <authorList>
            <person name="Jeong J.-J."/>
            <person name="Lee Y.J."/>
            <person name="Pathiraja D."/>
            <person name="Park B."/>
            <person name="Choi I.-G."/>
            <person name="Kim K.D."/>
        </authorList>
    </citation>
    <scope>NUCLEOTIDE SEQUENCE [LARGE SCALE GENOMIC DNA]</scope>
    <source>
        <strain evidence="4 5">687B-08</strain>
    </source>
</reference>
<evidence type="ECO:0000256" key="1">
    <source>
        <dbReference type="ARBA" id="ARBA00022553"/>
    </source>
</evidence>
<feature type="domain" description="Response regulatory" evidence="3">
    <location>
        <begin position="3"/>
        <end position="117"/>
    </location>
</feature>
<dbReference type="EMBL" id="PPEG02000011">
    <property type="protein sequence ID" value="PWN58370.1"/>
    <property type="molecule type" value="Genomic_DNA"/>
</dbReference>
<evidence type="ECO:0000256" key="2">
    <source>
        <dbReference type="PROSITE-ProRule" id="PRU00169"/>
    </source>
</evidence>
<evidence type="ECO:0000313" key="5">
    <source>
        <dbReference type="Proteomes" id="UP000236413"/>
    </source>
</evidence>
<keyword evidence="1 2" id="KW-0597">Phosphoprotein</keyword>
<dbReference type="RefSeq" id="WP_103233069.1">
    <property type="nucleotide sequence ID" value="NZ_PPEG02000011.1"/>
</dbReference>
<dbReference type="InterPro" id="IPR011006">
    <property type="entry name" value="CheY-like_superfamily"/>
</dbReference>
<sequence>MKTVCILEDNENIKEVLEILLESENYQVESCTNVSDFYSKTKALRTDLFILDVMLPDGSGIDVCNFLRKTTEFSKTPIIMMSANTDAIKTNKSCRPNAFISKPFDLDMVLEKVAALMGGHS</sequence>
<dbReference type="PANTHER" id="PTHR44591:SF3">
    <property type="entry name" value="RESPONSE REGULATORY DOMAIN-CONTAINING PROTEIN"/>
    <property type="match status" value="1"/>
</dbReference>
<dbReference type="InterPro" id="IPR001789">
    <property type="entry name" value="Sig_transdc_resp-reg_receiver"/>
</dbReference>
<dbReference type="PROSITE" id="PS50110">
    <property type="entry name" value="RESPONSE_REGULATORY"/>
    <property type="match status" value="1"/>
</dbReference>
<dbReference type="Gene3D" id="3.40.50.2300">
    <property type="match status" value="1"/>
</dbReference>
<organism evidence="4 5">
    <name type="scientific">Chryseobacterium viscerum</name>
    <dbReference type="NCBI Taxonomy" id="1037377"/>
    <lineage>
        <taxon>Bacteria</taxon>
        <taxon>Pseudomonadati</taxon>
        <taxon>Bacteroidota</taxon>
        <taxon>Flavobacteriia</taxon>
        <taxon>Flavobacteriales</taxon>
        <taxon>Weeksellaceae</taxon>
        <taxon>Chryseobacterium group</taxon>
        <taxon>Chryseobacterium</taxon>
    </lineage>
</organism>